<evidence type="ECO:0000313" key="2">
    <source>
        <dbReference type="EMBL" id="GED27075.1"/>
    </source>
</evidence>
<feature type="transmembrane region" description="Helical" evidence="1">
    <location>
        <begin position="84"/>
        <end position="105"/>
    </location>
</feature>
<protein>
    <submittedName>
        <fullName evidence="3">Uncharacterized protein</fullName>
    </submittedName>
</protein>
<name>A0A3M8AP13_9BACL</name>
<dbReference type="Proteomes" id="UP000317180">
    <property type="component" value="Unassembled WGS sequence"/>
</dbReference>
<keyword evidence="1" id="KW-0472">Membrane</keyword>
<dbReference type="AlphaFoldDB" id="A0A3M8AP13"/>
<accession>A0A3M8AP13</accession>
<sequence>MLFLMMAGLVVALVLFFLKRIGARNYYSAVTLVLLFASVLSTVCLAQNYTESLIPAANDGIAISNSLAYWIIGEDRWSRELFKSYFDGSVYVSLLLLLLYLGCVIQEKRHTQK</sequence>
<feature type="transmembrane region" description="Helical" evidence="1">
    <location>
        <begin position="32"/>
        <end position="49"/>
    </location>
</feature>
<organism evidence="3 4">
    <name type="scientific">Brevibacillus agri</name>
    <dbReference type="NCBI Taxonomy" id="51101"/>
    <lineage>
        <taxon>Bacteria</taxon>
        <taxon>Bacillati</taxon>
        <taxon>Bacillota</taxon>
        <taxon>Bacilli</taxon>
        <taxon>Bacillales</taxon>
        <taxon>Paenibacillaceae</taxon>
        <taxon>Brevibacillus</taxon>
    </lineage>
</organism>
<comment type="caution">
    <text evidence="3">The sequence shown here is derived from an EMBL/GenBank/DDBJ whole genome shotgun (WGS) entry which is preliminary data.</text>
</comment>
<gene>
    <name evidence="2" type="ORF">BAG01nite_31770</name>
    <name evidence="3" type="ORF">EB820_18090</name>
</gene>
<dbReference type="GeneID" id="82812805"/>
<keyword evidence="1" id="KW-1133">Transmembrane helix</keyword>
<dbReference type="Proteomes" id="UP000276178">
    <property type="component" value="Unassembled WGS sequence"/>
</dbReference>
<evidence type="ECO:0000313" key="5">
    <source>
        <dbReference type="Proteomes" id="UP000317180"/>
    </source>
</evidence>
<evidence type="ECO:0000313" key="3">
    <source>
        <dbReference type="EMBL" id="RNB52918.1"/>
    </source>
</evidence>
<dbReference type="OrthoDB" id="1798489at2"/>
<evidence type="ECO:0000256" key="1">
    <source>
        <dbReference type="SAM" id="Phobius"/>
    </source>
</evidence>
<reference evidence="2 5" key="2">
    <citation type="submission" date="2019-06" db="EMBL/GenBank/DDBJ databases">
        <title>Whole genome shotgun sequence of Brevibacillus agri NBRC 15538.</title>
        <authorList>
            <person name="Hosoyama A."/>
            <person name="Uohara A."/>
            <person name="Ohji S."/>
            <person name="Ichikawa N."/>
        </authorList>
    </citation>
    <scope>NUCLEOTIDE SEQUENCE [LARGE SCALE GENOMIC DNA]</scope>
    <source>
        <strain evidence="2 5">NBRC 15538</strain>
    </source>
</reference>
<proteinExistence type="predicted"/>
<dbReference type="RefSeq" id="WP_122953176.1">
    <property type="nucleotide sequence ID" value="NZ_BJOD01000034.1"/>
</dbReference>
<keyword evidence="5" id="KW-1185">Reference proteome</keyword>
<dbReference type="EMBL" id="RHHN01000050">
    <property type="protein sequence ID" value="RNB52918.1"/>
    <property type="molecule type" value="Genomic_DNA"/>
</dbReference>
<keyword evidence="1" id="KW-0812">Transmembrane</keyword>
<reference evidence="3 4" key="1">
    <citation type="submission" date="2018-10" db="EMBL/GenBank/DDBJ databases">
        <title>Phylogenomics of Brevibacillus.</title>
        <authorList>
            <person name="Dunlap C."/>
        </authorList>
    </citation>
    <scope>NUCLEOTIDE SEQUENCE [LARGE SCALE GENOMIC DNA]</scope>
    <source>
        <strain evidence="3 4">NRRL NRS 1219</strain>
    </source>
</reference>
<dbReference type="EMBL" id="BJOD01000034">
    <property type="protein sequence ID" value="GED27075.1"/>
    <property type="molecule type" value="Genomic_DNA"/>
</dbReference>
<evidence type="ECO:0000313" key="4">
    <source>
        <dbReference type="Proteomes" id="UP000276178"/>
    </source>
</evidence>